<dbReference type="STRING" id="1123014.SAMN02745746_00950"/>
<dbReference type="GO" id="GO:0005886">
    <property type="term" value="C:plasma membrane"/>
    <property type="evidence" value="ECO:0007669"/>
    <property type="project" value="TreeGrafter"/>
</dbReference>
<dbReference type="InterPro" id="IPR058624">
    <property type="entry name" value="MdtA-like_HH"/>
</dbReference>
<keyword evidence="1" id="KW-0175">Coiled coil</keyword>
<feature type="coiled-coil region" evidence="1">
    <location>
        <begin position="83"/>
        <end position="138"/>
    </location>
</feature>
<feature type="domain" description="Multidrug resistance protein MdtA-like alpha-helical hairpin" evidence="2">
    <location>
        <begin position="134"/>
        <end position="195"/>
    </location>
</feature>
<name>A0A1Y6BIA9_9NEIS</name>
<proteinExistence type="predicted"/>
<dbReference type="Gene3D" id="2.40.30.170">
    <property type="match status" value="1"/>
</dbReference>
<dbReference type="EMBL" id="FXAG01000004">
    <property type="protein sequence ID" value="SMF05529.1"/>
    <property type="molecule type" value="Genomic_DNA"/>
</dbReference>
<dbReference type="Gene3D" id="2.40.50.100">
    <property type="match status" value="2"/>
</dbReference>
<reference evidence="5" key="1">
    <citation type="submission" date="2017-04" db="EMBL/GenBank/DDBJ databases">
        <authorList>
            <person name="Varghese N."/>
            <person name="Submissions S."/>
        </authorList>
    </citation>
    <scope>NUCLEOTIDE SEQUENCE [LARGE SCALE GENOMIC DNA]</scope>
    <source>
        <strain evidence="5">DSM 22618</strain>
    </source>
</reference>
<accession>A0A1Y6BIA9</accession>
<dbReference type="InterPro" id="IPR058625">
    <property type="entry name" value="MdtA-like_BSH"/>
</dbReference>
<dbReference type="PANTHER" id="PTHR30438:SF2">
    <property type="entry name" value="MEMBRANE PROTEIN"/>
    <property type="match status" value="1"/>
</dbReference>
<dbReference type="Pfam" id="PF25917">
    <property type="entry name" value="BSH_RND"/>
    <property type="match status" value="1"/>
</dbReference>
<evidence type="ECO:0000259" key="3">
    <source>
        <dbReference type="Pfam" id="PF25917"/>
    </source>
</evidence>
<evidence type="ECO:0000313" key="5">
    <source>
        <dbReference type="Proteomes" id="UP000192920"/>
    </source>
</evidence>
<dbReference type="PANTHER" id="PTHR30438">
    <property type="entry name" value="36 KDA ANTIGEN-RELATED"/>
    <property type="match status" value="1"/>
</dbReference>
<sequence>MAKYGNRNGLFIALALLAAALAAGYGWLRLHNNTLPADLASGNGRIEATEVDIATKIPGHLTEVMVKEGDLVSANQVLARMDTQELQAQLRQAQALVQQAREDARQTEAQVRQAEQGARRIQAQVRQSQEAARRAQATVSQRDSELALSRQTLARSVELAAKGFVSSQKLDQDHASLQTAEAAVQSARAGATEAEAAIAATQAQQTEAEAGIAAARARVTSAQQAVAVAQARVEQMQVNLDENTLRTPIAGRVLYRLVEPGAVLAAGGKVLTVLDLTDVYMTIFLPTEQAGRVTVGSDARIVLDAAPQYVIPAKVSFVAPRSQFTPREVETRTEREKLMFRVKVRIAPALLQRFMERVKTGLPGVAYVPLSPEAQWPERLQVKLPK</sequence>
<dbReference type="RefSeq" id="WP_085275287.1">
    <property type="nucleotide sequence ID" value="NZ_FXAG01000004.1"/>
</dbReference>
<gene>
    <name evidence="4" type="ORF">SAMN02745746_00950</name>
</gene>
<dbReference type="Gene3D" id="1.10.287.470">
    <property type="entry name" value="Helix hairpin bin"/>
    <property type="match status" value="2"/>
</dbReference>
<keyword evidence="5" id="KW-1185">Reference proteome</keyword>
<dbReference type="SUPFAM" id="SSF111369">
    <property type="entry name" value="HlyD-like secretion proteins"/>
    <property type="match status" value="2"/>
</dbReference>
<dbReference type="Proteomes" id="UP000192920">
    <property type="component" value="Unassembled WGS sequence"/>
</dbReference>
<dbReference type="PRINTS" id="PR01490">
    <property type="entry name" value="RTXTOXIND"/>
</dbReference>
<evidence type="ECO:0000259" key="2">
    <source>
        <dbReference type="Pfam" id="PF25876"/>
    </source>
</evidence>
<protein>
    <submittedName>
        <fullName evidence="4">HlyD family secretion protein</fullName>
    </submittedName>
</protein>
<dbReference type="AlphaFoldDB" id="A0A1Y6BIA9"/>
<evidence type="ECO:0000313" key="4">
    <source>
        <dbReference type="EMBL" id="SMF05529.1"/>
    </source>
</evidence>
<dbReference type="Pfam" id="PF25876">
    <property type="entry name" value="HH_MFP_RND"/>
    <property type="match status" value="1"/>
</dbReference>
<evidence type="ECO:0000256" key="1">
    <source>
        <dbReference type="SAM" id="Coils"/>
    </source>
</evidence>
<organism evidence="4 5">
    <name type="scientific">Pseudogulbenkiania subflava DSM 22618</name>
    <dbReference type="NCBI Taxonomy" id="1123014"/>
    <lineage>
        <taxon>Bacteria</taxon>
        <taxon>Pseudomonadati</taxon>
        <taxon>Pseudomonadota</taxon>
        <taxon>Betaproteobacteria</taxon>
        <taxon>Neisseriales</taxon>
        <taxon>Chromobacteriaceae</taxon>
        <taxon>Pseudogulbenkiania</taxon>
    </lineage>
</organism>
<feature type="domain" description="Multidrug resistance protein MdtA-like barrel-sandwich hybrid" evidence="3">
    <location>
        <begin position="50"/>
        <end position="272"/>
    </location>
</feature>